<dbReference type="EMBL" id="GG681450">
    <property type="protein sequence ID" value="EER04535.1"/>
    <property type="molecule type" value="Genomic_DNA"/>
</dbReference>
<keyword evidence="2" id="KW-1185">Reference proteome</keyword>
<protein>
    <submittedName>
        <fullName evidence="1">Uncharacterized protein</fullName>
    </submittedName>
</protein>
<gene>
    <name evidence="1" type="ORF">Pmar_PMAR025474</name>
</gene>
<name>C5LFF7_PERM5</name>
<evidence type="ECO:0000313" key="2">
    <source>
        <dbReference type="Proteomes" id="UP000007800"/>
    </source>
</evidence>
<evidence type="ECO:0000313" key="1">
    <source>
        <dbReference type="EMBL" id="EER04535.1"/>
    </source>
</evidence>
<sequence>MATGLVKCEEQIAKCNENGPGKSPVAEFCEQAVATCEKVVLVPVVEANISV</sequence>
<reference evidence="1 2" key="1">
    <citation type="submission" date="2008-07" db="EMBL/GenBank/DDBJ databases">
        <authorList>
            <person name="El-Sayed N."/>
            <person name="Caler E."/>
            <person name="Inman J."/>
            <person name="Amedeo P."/>
            <person name="Hass B."/>
            <person name="Wortman J."/>
        </authorList>
    </citation>
    <scope>NUCLEOTIDE SEQUENCE [LARGE SCALE GENOMIC DNA]</scope>
    <source>
        <strain evidence="2">ATCC 50983 / TXsc</strain>
    </source>
</reference>
<dbReference type="RefSeq" id="XP_002772719.1">
    <property type="nucleotide sequence ID" value="XM_002772673.1"/>
</dbReference>
<proteinExistence type="predicted"/>
<dbReference type="Proteomes" id="UP000007800">
    <property type="component" value="Unassembled WGS sequence"/>
</dbReference>
<accession>C5LFF7</accession>
<dbReference type="AlphaFoldDB" id="C5LFF7"/>
<dbReference type="InParanoid" id="C5LFF7"/>
<feature type="non-terminal residue" evidence="1">
    <location>
        <position position="51"/>
    </location>
</feature>
<dbReference type="GeneID" id="9037506"/>
<organism evidence="2">
    <name type="scientific">Perkinsus marinus (strain ATCC 50983 / TXsc)</name>
    <dbReference type="NCBI Taxonomy" id="423536"/>
    <lineage>
        <taxon>Eukaryota</taxon>
        <taxon>Sar</taxon>
        <taxon>Alveolata</taxon>
        <taxon>Perkinsozoa</taxon>
        <taxon>Perkinsea</taxon>
        <taxon>Perkinsida</taxon>
        <taxon>Perkinsidae</taxon>
        <taxon>Perkinsus</taxon>
    </lineage>
</organism>